<feature type="non-terminal residue" evidence="1">
    <location>
        <position position="335"/>
    </location>
</feature>
<proteinExistence type="predicted"/>
<gene>
    <name evidence="1" type="primary">PARPA_05567.1 scaffold 18672</name>
</gene>
<name>A0A0B7N8E7_9FUNG</name>
<dbReference type="AlphaFoldDB" id="A0A0B7N8E7"/>
<reference evidence="1 2" key="1">
    <citation type="submission" date="2014-09" db="EMBL/GenBank/DDBJ databases">
        <authorList>
            <person name="Ellenberger Sabrina"/>
        </authorList>
    </citation>
    <scope>NUCLEOTIDE SEQUENCE [LARGE SCALE GENOMIC DNA]</scope>
    <source>
        <strain evidence="1 2">CBS 412.66</strain>
    </source>
</reference>
<evidence type="ECO:0000313" key="2">
    <source>
        <dbReference type="Proteomes" id="UP000054107"/>
    </source>
</evidence>
<keyword evidence="2" id="KW-1185">Reference proteome</keyword>
<dbReference type="STRING" id="35722.A0A0B7N8E7"/>
<feature type="non-terminal residue" evidence="1">
    <location>
        <position position="1"/>
    </location>
</feature>
<sequence>YFMYFCFCAARFVWLWAIQPGLNKLVACLVLSLPRLAWSLSSATSSCFLALWPKKEPYALVLVPSCSIMVEPASSPVLPAVASPADSLPFERPFMRPAGAASSCAPAAFDVPVVAPSSASVWVSAVPPVSVALDALALSSAPAASGVPAVAPASVAAPVLAVPPASVARSTPPAVLPAVLDASAASGASAMPPAPVVCEVSASSVVPAAPANCDVPAVPVALLPLPAPRISYGRGVRFVVSSARGKNPGCRGAVRTQQKVGKTTPPCALRRAACAALAAGIVKPAPFCLPVAVAASPSLSAGVGSLLLASARTVKVARKPARRIVSVRRLLRPAV</sequence>
<dbReference type="Proteomes" id="UP000054107">
    <property type="component" value="Unassembled WGS sequence"/>
</dbReference>
<protein>
    <submittedName>
        <fullName evidence="1">Uncharacterized protein</fullName>
    </submittedName>
</protein>
<dbReference type="EMBL" id="LN726749">
    <property type="protein sequence ID" value="CEP11685.1"/>
    <property type="molecule type" value="Genomic_DNA"/>
</dbReference>
<organism evidence="1 2">
    <name type="scientific">Parasitella parasitica</name>
    <dbReference type="NCBI Taxonomy" id="35722"/>
    <lineage>
        <taxon>Eukaryota</taxon>
        <taxon>Fungi</taxon>
        <taxon>Fungi incertae sedis</taxon>
        <taxon>Mucoromycota</taxon>
        <taxon>Mucoromycotina</taxon>
        <taxon>Mucoromycetes</taxon>
        <taxon>Mucorales</taxon>
        <taxon>Mucorineae</taxon>
        <taxon>Mucoraceae</taxon>
        <taxon>Parasitella</taxon>
    </lineage>
</organism>
<accession>A0A0B7N8E7</accession>
<evidence type="ECO:0000313" key="1">
    <source>
        <dbReference type="EMBL" id="CEP11685.1"/>
    </source>
</evidence>